<dbReference type="RefSeq" id="WP_139264262.1">
    <property type="nucleotide sequence ID" value="NZ_FQXL01000030.1"/>
</dbReference>
<keyword evidence="2" id="KW-1185">Reference proteome</keyword>
<organism evidence="1 2">
    <name type="scientific">Clostridium magnum DSM 2767</name>
    <dbReference type="NCBI Taxonomy" id="1121326"/>
    <lineage>
        <taxon>Bacteria</taxon>
        <taxon>Bacillati</taxon>
        <taxon>Bacillota</taxon>
        <taxon>Clostridia</taxon>
        <taxon>Eubacteriales</taxon>
        <taxon>Clostridiaceae</taxon>
        <taxon>Clostridium</taxon>
    </lineage>
</organism>
<dbReference type="PATRIC" id="fig|1121326.3.peg.5906"/>
<dbReference type="EMBL" id="LWAE01000013">
    <property type="protein sequence ID" value="KZL88939.1"/>
    <property type="molecule type" value="Genomic_DNA"/>
</dbReference>
<protein>
    <submittedName>
        <fullName evidence="1">Uncharacterized protein</fullName>
    </submittedName>
</protein>
<sequence length="64" mass="7351">MEKCKSCCNTVINTVMGKLCYCIRDRVSMDIDVHIYGSCSKVKDDSKYYSEVLTKLISDKFINN</sequence>
<proteinExistence type="predicted"/>
<dbReference type="AlphaFoldDB" id="A0A162QTE2"/>
<dbReference type="Proteomes" id="UP000076603">
    <property type="component" value="Unassembled WGS sequence"/>
</dbReference>
<name>A0A162QTE2_9CLOT</name>
<gene>
    <name evidence="1" type="ORF">CLMAG_58430</name>
</gene>
<evidence type="ECO:0000313" key="1">
    <source>
        <dbReference type="EMBL" id="KZL88939.1"/>
    </source>
</evidence>
<reference evidence="1 2" key="1">
    <citation type="submission" date="2016-04" db="EMBL/GenBank/DDBJ databases">
        <title>Genome sequence of Clostridium magnum DSM 2767.</title>
        <authorList>
            <person name="Poehlein A."/>
            <person name="Uhlig R."/>
            <person name="Fischer R."/>
            <person name="Bahl H."/>
            <person name="Daniel R."/>
        </authorList>
    </citation>
    <scope>NUCLEOTIDE SEQUENCE [LARGE SCALE GENOMIC DNA]</scope>
    <source>
        <strain evidence="1 2">DSM 2767</strain>
    </source>
</reference>
<comment type="caution">
    <text evidence="1">The sequence shown here is derived from an EMBL/GenBank/DDBJ whole genome shotgun (WGS) entry which is preliminary data.</text>
</comment>
<accession>A0A162QTE2</accession>
<evidence type="ECO:0000313" key="2">
    <source>
        <dbReference type="Proteomes" id="UP000076603"/>
    </source>
</evidence>